<proteinExistence type="predicted"/>
<keyword evidence="2" id="KW-1185">Reference proteome</keyword>
<evidence type="ECO:0000313" key="2">
    <source>
        <dbReference type="Proteomes" id="UP000245379"/>
    </source>
</evidence>
<protein>
    <submittedName>
        <fullName evidence="1">Uncharacterized protein</fullName>
    </submittedName>
</protein>
<gene>
    <name evidence="1" type="ORF">DHW03_03610</name>
</gene>
<comment type="caution">
    <text evidence="1">The sequence shown here is derived from an EMBL/GenBank/DDBJ whole genome shotgun (WGS) entry which is preliminary data.</text>
</comment>
<reference evidence="1 2" key="1">
    <citation type="submission" date="2018-05" db="EMBL/GenBank/DDBJ databases">
        <title>Pedobacter paludis sp. nov., isolated from wetland soil.</title>
        <authorList>
            <person name="Zhang Y."/>
            <person name="Wang G."/>
        </authorList>
    </citation>
    <scope>NUCLEOTIDE SEQUENCE [LARGE SCALE GENOMIC DNA]</scope>
    <source>
        <strain evidence="1 2">KCTC22721</strain>
    </source>
</reference>
<accession>A0A317EQI5</accession>
<name>A0A317EQI5_9SPHI</name>
<sequence>MTVLRGRVLSNLNPTGAKILFAEIPFDFRRYHRKKIVADGGTAGSKAPLILLFNLYFSFSVLVNRFN</sequence>
<dbReference type="EMBL" id="QGNZ01000001">
    <property type="protein sequence ID" value="PWS28934.1"/>
    <property type="molecule type" value="Genomic_DNA"/>
</dbReference>
<organism evidence="1 2">
    <name type="scientific">Pedobacter yonginense</name>
    <dbReference type="NCBI Taxonomy" id="651869"/>
    <lineage>
        <taxon>Bacteria</taxon>
        <taxon>Pseudomonadati</taxon>
        <taxon>Bacteroidota</taxon>
        <taxon>Sphingobacteriia</taxon>
        <taxon>Sphingobacteriales</taxon>
        <taxon>Sphingobacteriaceae</taxon>
        <taxon>Pedobacter</taxon>
    </lineage>
</organism>
<evidence type="ECO:0000313" key="1">
    <source>
        <dbReference type="EMBL" id="PWS28934.1"/>
    </source>
</evidence>
<dbReference type="Proteomes" id="UP000245379">
    <property type="component" value="Unassembled WGS sequence"/>
</dbReference>
<dbReference type="AlphaFoldDB" id="A0A317EQI5"/>